<comment type="caution">
    <text evidence="3">The sequence shown here is derived from an EMBL/GenBank/DDBJ whole genome shotgun (WGS) entry which is preliminary data.</text>
</comment>
<keyword evidence="4" id="KW-1185">Reference proteome</keyword>
<dbReference type="EMBL" id="JABSTU010000001">
    <property type="protein sequence ID" value="KAH8038275.1"/>
    <property type="molecule type" value="Genomic_DNA"/>
</dbReference>
<gene>
    <name evidence="3" type="ORF">HPB51_000384</name>
</gene>
<accession>A0A9J6EUV4</accession>
<name>A0A9J6EUV4_RHIMP</name>
<evidence type="ECO:0000256" key="1">
    <source>
        <dbReference type="SAM" id="Coils"/>
    </source>
</evidence>
<organism evidence="3 4">
    <name type="scientific">Rhipicephalus microplus</name>
    <name type="common">Cattle tick</name>
    <name type="synonym">Boophilus microplus</name>
    <dbReference type="NCBI Taxonomy" id="6941"/>
    <lineage>
        <taxon>Eukaryota</taxon>
        <taxon>Metazoa</taxon>
        <taxon>Ecdysozoa</taxon>
        <taxon>Arthropoda</taxon>
        <taxon>Chelicerata</taxon>
        <taxon>Arachnida</taxon>
        <taxon>Acari</taxon>
        <taxon>Parasitiformes</taxon>
        <taxon>Ixodida</taxon>
        <taxon>Ixodoidea</taxon>
        <taxon>Ixodidae</taxon>
        <taxon>Rhipicephalinae</taxon>
        <taxon>Rhipicephalus</taxon>
        <taxon>Boophilus</taxon>
    </lineage>
</organism>
<protein>
    <submittedName>
        <fullName evidence="3">Uncharacterized protein</fullName>
    </submittedName>
</protein>
<feature type="compositionally biased region" description="Low complexity" evidence="2">
    <location>
        <begin position="43"/>
        <end position="53"/>
    </location>
</feature>
<evidence type="ECO:0000313" key="4">
    <source>
        <dbReference type="Proteomes" id="UP000821866"/>
    </source>
</evidence>
<feature type="region of interest" description="Disordered" evidence="2">
    <location>
        <begin position="1"/>
        <end position="53"/>
    </location>
</feature>
<dbReference type="AlphaFoldDB" id="A0A9J6EUV4"/>
<feature type="coiled-coil region" evidence="1">
    <location>
        <begin position="127"/>
        <end position="154"/>
    </location>
</feature>
<dbReference type="Proteomes" id="UP000821866">
    <property type="component" value="Chromosome 1"/>
</dbReference>
<proteinExistence type="predicted"/>
<sequence length="204" mass="22134">MHNKPKRTKAPVGQQSRPSTFGAEDLPSLANPPKQVNNWVGVSSQSPTTTTASPFIPEILKQLEAMKKRIDTLERENQALKASPAATPPPPSEPVAMHTCDCSNDDQDTQSDVSGNTSVSKTVVGASNDIEGRLSRLEAKLEEQSKMILEQTKLTVQDIIPQPLNLSVQAAMQDLKKSVFADSHNQCTTNHSKLAHTPIGPTQY</sequence>
<keyword evidence="1" id="KW-0175">Coiled coil</keyword>
<evidence type="ECO:0000256" key="2">
    <source>
        <dbReference type="SAM" id="MobiDB-lite"/>
    </source>
</evidence>
<evidence type="ECO:0000313" key="3">
    <source>
        <dbReference type="EMBL" id="KAH8038275.1"/>
    </source>
</evidence>
<reference evidence="3" key="1">
    <citation type="journal article" date="2020" name="Cell">
        <title>Large-Scale Comparative Analyses of Tick Genomes Elucidate Their Genetic Diversity and Vector Capacities.</title>
        <authorList>
            <consortium name="Tick Genome and Microbiome Consortium (TIGMIC)"/>
            <person name="Jia N."/>
            <person name="Wang J."/>
            <person name="Shi W."/>
            <person name="Du L."/>
            <person name="Sun Y."/>
            <person name="Zhan W."/>
            <person name="Jiang J.F."/>
            <person name="Wang Q."/>
            <person name="Zhang B."/>
            <person name="Ji P."/>
            <person name="Bell-Sakyi L."/>
            <person name="Cui X.M."/>
            <person name="Yuan T.T."/>
            <person name="Jiang B.G."/>
            <person name="Yang W.F."/>
            <person name="Lam T.T."/>
            <person name="Chang Q.C."/>
            <person name="Ding S.J."/>
            <person name="Wang X.J."/>
            <person name="Zhu J.G."/>
            <person name="Ruan X.D."/>
            <person name="Zhao L."/>
            <person name="Wei J.T."/>
            <person name="Ye R.Z."/>
            <person name="Que T.C."/>
            <person name="Du C.H."/>
            <person name="Zhou Y.H."/>
            <person name="Cheng J.X."/>
            <person name="Dai P.F."/>
            <person name="Guo W.B."/>
            <person name="Han X.H."/>
            <person name="Huang E.J."/>
            <person name="Li L.F."/>
            <person name="Wei W."/>
            <person name="Gao Y.C."/>
            <person name="Liu J.Z."/>
            <person name="Shao H.Z."/>
            <person name="Wang X."/>
            <person name="Wang C.C."/>
            <person name="Yang T.C."/>
            <person name="Huo Q.B."/>
            <person name="Li W."/>
            <person name="Chen H.Y."/>
            <person name="Chen S.E."/>
            <person name="Zhou L.G."/>
            <person name="Ni X.B."/>
            <person name="Tian J.H."/>
            <person name="Sheng Y."/>
            <person name="Liu T."/>
            <person name="Pan Y.S."/>
            <person name="Xia L.Y."/>
            <person name="Li J."/>
            <person name="Zhao F."/>
            <person name="Cao W.C."/>
        </authorList>
    </citation>
    <scope>NUCLEOTIDE SEQUENCE</scope>
    <source>
        <strain evidence="3">Rmic-2018</strain>
    </source>
</reference>
<reference evidence="3" key="2">
    <citation type="submission" date="2021-09" db="EMBL/GenBank/DDBJ databases">
        <authorList>
            <person name="Jia N."/>
            <person name="Wang J."/>
            <person name="Shi W."/>
            <person name="Du L."/>
            <person name="Sun Y."/>
            <person name="Zhan W."/>
            <person name="Jiang J."/>
            <person name="Wang Q."/>
            <person name="Zhang B."/>
            <person name="Ji P."/>
            <person name="Sakyi L.B."/>
            <person name="Cui X."/>
            <person name="Yuan T."/>
            <person name="Jiang B."/>
            <person name="Yang W."/>
            <person name="Lam T.T.-Y."/>
            <person name="Chang Q."/>
            <person name="Ding S."/>
            <person name="Wang X."/>
            <person name="Zhu J."/>
            <person name="Ruan X."/>
            <person name="Zhao L."/>
            <person name="Wei J."/>
            <person name="Que T."/>
            <person name="Du C."/>
            <person name="Cheng J."/>
            <person name="Dai P."/>
            <person name="Han X."/>
            <person name="Huang E."/>
            <person name="Gao Y."/>
            <person name="Liu J."/>
            <person name="Shao H."/>
            <person name="Ye R."/>
            <person name="Li L."/>
            <person name="Wei W."/>
            <person name="Wang X."/>
            <person name="Wang C."/>
            <person name="Huo Q."/>
            <person name="Li W."/>
            <person name="Guo W."/>
            <person name="Chen H."/>
            <person name="Chen S."/>
            <person name="Zhou L."/>
            <person name="Zhou L."/>
            <person name="Ni X."/>
            <person name="Tian J."/>
            <person name="Zhou Y."/>
            <person name="Sheng Y."/>
            <person name="Liu T."/>
            <person name="Pan Y."/>
            <person name="Xia L."/>
            <person name="Li J."/>
            <person name="Zhao F."/>
            <person name="Cao W."/>
        </authorList>
    </citation>
    <scope>NUCLEOTIDE SEQUENCE</scope>
    <source>
        <strain evidence="3">Rmic-2018</strain>
        <tissue evidence="3">Larvae</tissue>
    </source>
</reference>
<feature type="region of interest" description="Disordered" evidence="2">
    <location>
        <begin position="78"/>
        <end position="119"/>
    </location>
</feature>
<feature type="compositionally biased region" description="Polar residues" evidence="2">
    <location>
        <begin position="110"/>
        <end position="119"/>
    </location>
</feature>